<dbReference type="InterPro" id="IPR040442">
    <property type="entry name" value="Pyrv_kinase-like_dom_sf"/>
</dbReference>
<comment type="caution">
    <text evidence="22">The sequence shown here is derived from an EMBL/GenBank/DDBJ whole genome shotgun (WGS) entry which is preliminary data.</text>
</comment>
<evidence type="ECO:0000256" key="7">
    <source>
        <dbReference type="ARBA" id="ARBA00018587"/>
    </source>
</evidence>
<dbReference type="PRINTS" id="PR01050">
    <property type="entry name" value="PYRUVTKNASE"/>
</dbReference>
<organism evidence="22 23">
    <name type="scientific">Phocicoccus pinnipedialis</name>
    <dbReference type="NCBI Taxonomy" id="110845"/>
    <lineage>
        <taxon>Bacteria</taxon>
        <taxon>Bacillati</taxon>
        <taxon>Bacillota</taxon>
        <taxon>Bacilli</taxon>
        <taxon>Bacillales</taxon>
        <taxon>Salinicoccaceae</taxon>
        <taxon>Phocicoccus</taxon>
    </lineage>
</organism>
<protein>
    <recommendedName>
        <fullName evidence="7 17">Pyruvate kinase</fullName>
        <ecNumber evidence="6 17">2.7.1.40</ecNumber>
    </recommendedName>
</protein>
<feature type="domain" description="Pyruvate kinase C-terminal" evidence="21">
    <location>
        <begin position="359"/>
        <end position="471"/>
    </location>
</feature>
<evidence type="ECO:0000256" key="8">
    <source>
        <dbReference type="ARBA" id="ARBA00022679"/>
    </source>
</evidence>
<dbReference type="PANTHER" id="PTHR11817">
    <property type="entry name" value="PYRUVATE KINASE"/>
    <property type="match status" value="1"/>
</dbReference>
<dbReference type="GO" id="GO:0016301">
    <property type="term" value="F:kinase activity"/>
    <property type="evidence" value="ECO:0007669"/>
    <property type="project" value="UniProtKB-KW"/>
</dbReference>
<evidence type="ECO:0000256" key="3">
    <source>
        <dbReference type="ARBA" id="ARBA00004997"/>
    </source>
</evidence>
<evidence type="ECO:0000256" key="17">
    <source>
        <dbReference type="NCBIfam" id="TIGR01064"/>
    </source>
</evidence>
<feature type="domain" description="PEP-utilising enzyme mobile" evidence="20">
    <location>
        <begin position="507"/>
        <end position="574"/>
    </location>
</feature>
<keyword evidence="11 18" id="KW-0418">Kinase</keyword>
<evidence type="ECO:0000256" key="18">
    <source>
        <dbReference type="RuleBase" id="RU000504"/>
    </source>
</evidence>
<comment type="cofactor">
    <cofactor evidence="1">
        <name>Mg(2+)</name>
        <dbReference type="ChEBI" id="CHEBI:18420"/>
    </cofactor>
</comment>
<keyword evidence="15 18" id="KW-0324">Glycolysis</keyword>
<dbReference type="GO" id="GO:0004743">
    <property type="term" value="F:pyruvate kinase activity"/>
    <property type="evidence" value="ECO:0007669"/>
    <property type="project" value="UniProtKB-UniRule"/>
</dbReference>
<dbReference type="NCBIfam" id="NF004978">
    <property type="entry name" value="PRK06354.1"/>
    <property type="match status" value="1"/>
</dbReference>
<dbReference type="InterPro" id="IPR036918">
    <property type="entry name" value="Pyrv_Knase_C_sf"/>
</dbReference>
<accession>A0A6V7RCC8</accession>
<keyword evidence="14" id="KW-0630">Potassium</keyword>
<dbReference type="Gene3D" id="3.40.1380.20">
    <property type="entry name" value="Pyruvate kinase, C-terminal domain"/>
    <property type="match status" value="1"/>
</dbReference>
<keyword evidence="12" id="KW-0067">ATP-binding</keyword>
<evidence type="ECO:0000256" key="13">
    <source>
        <dbReference type="ARBA" id="ARBA00022842"/>
    </source>
</evidence>
<dbReference type="SUPFAM" id="SSF52009">
    <property type="entry name" value="Phosphohistidine domain"/>
    <property type="match status" value="1"/>
</dbReference>
<evidence type="ECO:0000256" key="11">
    <source>
        <dbReference type="ARBA" id="ARBA00022777"/>
    </source>
</evidence>
<dbReference type="Gene3D" id="2.40.33.10">
    <property type="entry name" value="PK beta-barrel domain-like"/>
    <property type="match status" value="1"/>
</dbReference>
<dbReference type="EC" id="2.7.1.40" evidence="6 17"/>
<feature type="domain" description="Pyruvate kinase barrel" evidence="19">
    <location>
        <begin position="1"/>
        <end position="325"/>
    </location>
</feature>
<comment type="catalytic activity">
    <reaction evidence="18">
        <text>pyruvate + ATP = phosphoenolpyruvate + ADP + H(+)</text>
        <dbReference type="Rhea" id="RHEA:18157"/>
        <dbReference type="ChEBI" id="CHEBI:15361"/>
        <dbReference type="ChEBI" id="CHEBI:15378"/>
        <dbReference type="ChEBI" id="CHEBI:30616"/>
        <dbReference type="ChEBI" id="CHEBI:58702"/>
        <dbReference type="ChEBI" id="CHEBI:456216"/>
        <dbReference type="EC" id="2.7.1.40"/>
    </reaction>
</comment>
<evidence type="ECO:0000256" key="16">
    <source>
        <dbReference type="ARBA" id="ARBA00023317"/>
    </source>
</evidence>
<sequence>MRNTKIICTIGPASEDKATLEKLMLAGMDIARLNFSHGNHEEHLARIERIREVSRKVGKTIGILLDTKGPEIRTHDMATPIVELKKGETLNVSMDEVLGNSETISISYPGLINDIAVGDNILLDDGIITLNVTAILHDENVIQTIVQNDGIIKNKKGVNVPGVKVNLPALTDKDQEDILFGIKNQVDFIAPSFIRKAQDVLDIRELLEKNEGEYIKIIPKIENQEGIDNIDDILLVSDGLMVARGDLGVEIPTEMVPLAQKDLIRKCNYAGKPVITATQMLDSMQHNPRCTRAEASDVANAIYDGSDAVMLSGETAAGSYPVEAVTTMSNIAISSEQAQDYKKLLSDRTKYQEPTMVTAIGVAAAHTALNLNCRAIVAATESGHTAQMISKYRPHADIVAVTPHEHVARQLQLVWGVHPIVKPGEKDTDNVLNTSVQSVLETGIVTEGDLIIITAGVPTGQAGTTNLMKLHVVGDTLINAQGIGRRSGFGEVLKIESLEQLKEADTKDKILVINSVDGMMTPYLVDVAGLITVEGGLTSPGAIIGLNLEIPTIVGAVDAFDVLTDGMQVTINTEQNVVYSGHANVL</sequence>
<dbReference type="GO" id="GO:0006950">
    <property type="term" value="P:response to stress"/>
    <property type="evidence" value="ECO:0007669"/>
    <property type="project" value="UniProtKB-ARBA"/>
</dbReference>
<dbReference type="NCBIfam" id="NF004491">
    <property type="entry name" value="PRK05826.1"/>
    <property type="match status" value="1"/>
</dbReference>
<dbReference type="GO" id="GO:0000287">
    <property type="term" value="F:magnesium ion binding"/>
    <property type="evidence" value="ECO:0007669"/>
    <property type="project" value="UniProtKB-UniRule"/>
</dbReference>
<dbReference type="FunFam" id="2.40.33.10:FF:000001">
    <property type="entry name" value="Pyruvate kinase"/>
    <property type="match status" value="1"/>
</dbReference>
<keyword evidence="8 18" id="KW-0808">Transferase</keyword>
<evidence type="ECO:0000256" key="9">
    <source>
        <dbReference type="ARBA" id="ARBA00022723"/>
    </source>
</evidence>
<dbReference type="AlphaFoldDB" id="A0A6V7RCC8"/>
<keyword evidence="9" id="KW-0479">Metal-binding</keyword>
<comment type="similarity">
    <text evidence="4">In the C-terminal section; belongs to the PEP-utilizing enzyme family.</text>
</comment>
<dbReference type="Pfam" id="PF00224">
    <property type="entry name" value="PK"/>
    <property type="match status" value="1"/>
</dbReference>
<dbReference type="InterPro" id="IPR001697">
    <property type="entry name" value="Pyr_Knase"/>
</dbReference>
<evidence type="ECO:0000256" key="15">
    <source>
        <dbReference type="ARBA" id="ARBA00023152"/>
    </source>
</evidence>
<dbReference type="Pfam" id="PF02887">
    <property type="entry name" value="PK_C"/>
    <property type="match status" value="1"/>
</dbReference>
<dbReference type="GO" id="GO:0030955">
    <property type="term" value="F:potassium ion binding"/>
    <property type="evidence" value="ECO:0007669"/>
    <property type="project" value="UniProtKB-UniRule"/>
</dbReference>
<keyword evidence="13 18" id="KW-0460">Magnesium</keyword>
<dbReference type="InterPro" id="IPR015813">
    <property type="entry name" value="Pyrv/PenolPyrv_kinase-like_dom"/>
</dbReference>
<evidence type="ECO:0000313" key="22">
    <source>
        <dbReference type="EMBL" id="CAD2075142.1"/>
    </source>
</evidence>
<evidence type="ECO:0000259" key="21">
    <source>
        <dbReference type="Pfam" id="PF02887"/>
    </source>
</evidence>
<evidence type="ECO:0000256" key="2">
    <source>
        <dbReference type="ARBA" id="ARBA00001958"/>
    </source>
</evidence>
<comment type="pathway">
    <text evidence="3 18">Carbohydrate degradation; glycolysis; pyruvate from D-glyceraldehyde 3-phosphate: step 5/5.</text>
</comment>
<dbReference type="InterPro" id="IPR036637">
    <property type="entry name" value="Phosphohistidine_dom_sf"/>
</dbReference>
<dbReference type="SUPFAM" id="SSF52935">
    <property type="entry name" value="PK C-terminal domain-like"/>
    <property type="match status" value="1"/>
</dbReference>
<evidence type="ECO:0000256" key="1">
    <source>
        <dbReference type="ARBA" id="ARBA00001946"/>
    </source>
</evidence>
<comment type="similarity">
    <text evidence="5 18">Belongs to the pyruvate kinase family.</text>
</comment>
<comment type="cofactor">
    <cofactor evidence="2">
        <name>K(+)</name>
        <dbReference type="ChEBI" id="CHEBI:29103"/>
    </cofactor>
</comment>
<dbReference type="InterPro" id="IPR008279">
    <property type="entry name" value="PEP-util_enz_mobile_dom"/>
</dbReference>
<dbReference type="NCBIfam" id="TIGR01064">
    <property type="entry name" value="pyruv_kin"/>
    <property type="match status" value="1"/>
</dbReference>
<evidence type="ECO:0000256" key="5">
    <source>
        <dbReference type="ARBA" id="ARBA00008663"/>
    </source>
</evidence>
<dbReference type="Pfam" id="PF00391">
    <property type="entry name" value="PEP-utilizers"/>
    <property type="match status" value="1"/>
</dbReference>
<dbReference type="PROSITE" id="PS00110">
    <property type="entry name" value="PYRUVATE_KINASE"/>
    <property type="match status" value="1"/>
</dbReference>
<dbReference type="Gene3D" id="3.20.20.60">
    <property type="entry name" value="Phosphoenolpyruvate-binding domains"/>
    <property type="match status" value="1"/>
</dbReference>
<dbReference type="FunFam" id="3.20.20.60:FF:000001">
    <property type="entry name" value="Pyruvate kinase"/>
    <property type="match status" value="1"/>
</dbReference>
<gene>
    <name evidence="22" type="primary">pyk_1</name>
    <name evidence="22" type="ORF">JEOPIN946_00943</name>
</gene>
<dbReference type="RefSeq" id="WP_186077338.1">
    <property type="nucleotide sequence ID" value="NZ_CAJEWB010000010.1"/>
</dbReference>
<dbReference type="Proteomes" id="UP000588186">
    <property type="component" value="Unassembled WGS sequence"/>
</dbReference>
<evidence type="ECO:0000256" key="10">
    <source>
        <dbReference type="ARBA" id="ARBA00022741"/>
    </source>
</evidence>
<dbReference type="UniPathway" id="UPA00109">
    <property type="reaction ID" value="UER00188"/>
</dbReference>
<dbReference type="Gene3D" id="3.50.30.10">
    <property type="entry name" value="Phosphohistidine domain"/>
    <property type="match status" value="1"/>
</dbReference>
<evidence type="ECO:0000256" key="4">
    <source>
        <dbReference type="ARBA" id="ARBA00006237"/>
    </source>
</evidence>
<keyword evidence="16 22" id="KW-0670">Pyruvate</keyword>
<evidence type="ECO:0000256" key="6">
    <source>
        <dbReference type="ARBA" id="ARBA00012142"/>
    </source>
</evidence>
<keyword evidence="10" id="KW-0547">Nucleotide-binding</keyword>
<dbReference type="SUPFAM" id="SSF51621">
    <property type="entry name" value="Phosphoenolpyruvate/pyruvate domain"/>
    <property type="match status" value="1"/>
</dbReference>
<evidence type="ECO:0000259" key="19">
    <source>
        <dbReference type="Pfam" id="PF00224"/>
    </source>
</evidence>
<dbReference type="SUPFAM" id="SSF50800">
    <property type="entry name" value="PK beta-barrel domain-like"/>
    <property type="match status" value="1"/>
</dbReference>
<evidence type="ECO:0000256" key="14">
    <source>
        <dbReference type="ARBA" id="ARBA00022958"/>
    </source>
</evidence>
<dbReference type="GO" id="GO:0005524">
    <property type="term" value="F:ATP binding"/>
    <property type="evidence" value="ECO:0007669"/>
    <property type="project" value="UniProtKB-KW"/>
</dbReference>
<evidence type="ECO:0000313" key="23">
    <source>
        <dbReference type="Proteomes" id="UP000588186"/>
    </source>
</evidence>
<dbReference type="InterPro" id="IPR011037">
    <property type="entry name" value="Pyrv_Knase-like_insert_dom_sf"/>
</dbReference>
<dbReference type="InterPro" id="IPR015795">
    <property type="entry name" value="Pyrv_Knase_C"/>
</dbReference>
<name>A0A6V7RCC8_9BACL</name>
<proteinExistence type="inferred from homology"/>
<dbReference type="InterPro" id="IPR015793">
    <property type="entry name" value="Pyrv_Knase_brl"/>
</dbReference>
<evidence type="ECO:0000256" key="12">
    <source>
        <dbReference type="ARBA" id="ARBA00022840"/>
    </source>
</evidence>
<dbReference type="InterPro" id="IPR018209">
    <property type="entry name" value="Pyrv_Knase_AS"/>
</dbReference>
<keyword evidence="23" id="KW-1185">Reference proteome</keyword>
<evidence type="ECO:0000259" key="20">
    <source>
        <dbReference type="Pfam" id="PF00391"/>
    </source>
</evidence>
<dbReference type="InterPro" id="IPR015806">
    <property type="entry name" value="Pyrv_Knase_insert_dom_sf"/>
</dbReference>
<dbReference type="EMBL" id="CAJEWB010000010">
    <property type="protein sequence ID" value="CAD2075142.1"/>
    <property type="molecule type" value="Genomic_DNA"/>
</dbReference>
<reference evidence="22 23" key="1">
    <citation type="submission" date="2020-07" db="EMBL/GenBank/DDBJ databases">
        <authorList>
            <person name="Criscuolo A."/>
        </authorList>
    </citation>
    <scope>NUCLEOTIDE SEQUENCE [LARGE SCALE GENOMIC DNA]</scope>
    <source>
        <strain evidence="22">CIP107946</strain>
    </source>
</reference>